<reference evidence="3 4" key="1">
    <citation type="submission" date="2018-03" db="EMBL/GenBank/DDBJ databases">
        <title>Genomic Encyclopedia of Type Strains, Phase III (KMG-III): the genomes of soil and plant-associated and newly described type strains.</title>
        <authorList>
            <person name="Whitman W."/>
        </authorList>
    </citation>
    <scope>NUCLEOTIDE SEQUENCE [LARGE SCALE GENOMIC DNA]</scope>
    <source>
        <strain evidence="3 4">CGMCC 4.7067</strain>
    </source>
</reference>
<comment type="caution">
    <text evidence="3">The sequence shown here is derived from an EMBL/GenBank/DDBJ whole genome shotgun (WGS) entry which is preliminary data.</text>
</comment>
<feature type="compositionally biased region" description="Basic and acidic residues" evidence="1">
    <location>
        <begin position="240"/>
        <end position="251"/>
    </location>
</feature>
<proteinExistence type="predicted"/>
<dbReference type="GO" id="GO:0005840">
    <property type="term" value="C:ribosome"/>
    <property type="evidence" value="ECO:0007669"/>
    <property type="project" value="UniProtKB-KW"/>
</dbReference>
<dbReference type="InterPro" id="IPR016181">
    <property type="entry name" value="Acyl_CoA_acyltransferase"/>
</dbReference>
<sequence>MVNLTLDSLDEVPRRCRACVFWELSPLCAEAARDVGEPAAEKEAWLSHTLLEWGGCGRIAYEGDAVAGFVTYASPKFVPRSMEFPSGPVSPDAALLMTAYVNPAYAGTGLGRQLVQTVAADVARRGIYALETFGDARGEAGACLVPADFYRSVGFKTVRFDPRYPRLRLELRSAIDRSVEAEEHWAPGDSVEWFKLDDVELDKFFGEATTGRNRIDRPGFQRDGGLFDSSLFDSGAPDCGPRDRNPSDRDI</sequence>
<dbReference type="CDD" id="cd04301">
    <property type="entry name" value="NAT_SF"/>
    <property type="match status" value="1"/>
</dbReference>
<dbReference type="SUPFAM" id="SSF55729">
    <property type="entry name" value="Acyl-CoA N-acyltransferases (Nat)"/>
    <property type="match status" value="1"/>
</dbReference>
<evidence type="ECO:0000259" key="2">
    <source>
        <dbReference type="PROSITE" id="PS51186"/>
    </source>
</evidence>
<dbReference type="AlphaFoldDB" id="A0A2T0URW8"/>
<protein>
    <submittedName>
        <fullName evidence="3">Ribosomal protein S18 acetylase RimI-like enzyme</fullName>
    </submittedName>
</protein>
<evidence type="ECO:0000313" key="4">
    <source>
        <dbReference type="Proteomes" id="UP000238176"/>
    </source>
</evidence>
<dbReference type="EMBL" id="PVTJ01000002">
    <property type="protein sequence ID" value="PRY60660.1"/>
    <property type="molecule type" value="Genomic_DNA"/>
</dbReference>
<name>A0A2T0URW8_9ACTN</name>
<feature type="domain" description="N-acetyltransferase" evidence="2">
    <location>
        <begin position="19"/>
        <end position="172"/>
    </location>
</feature>
<dbReference type="Proteomes" id="UP000238176">
    <property type="component" value="Unassembled WGS sequence"/>
</dbReference>
<dbReference type="Pfam" id="PF00583">
    <property type="entry name" value="Acetyltransf_1"/>
    <property type="match status" value="1"/>
</dbReference>
<keyword evidence="4" id="KW-1185">Reference proteome</keyword>
<dbReference type="InterPro" id="IPR000182">
    <property type="entry name" value="GNAT_dom"/>
</dbReference>
<keyword evidence="3" id="KW-0687">Ribonucleoprotein</keyword>
<dbReference type="PROSITE" id="PS51186">
    <property type="entry name" value="GNAT"/>
    <property type="match status" value="1"/>
</dbReference>
<evidence type="ECO:0000313" key="3">
    <source>
        <dbReference type="EMBL" id="PRY60660.1"/>
    </source>
</evidence>
<dbReference type="Gene3D" id="3.40.630.30">
    <property type="match status" value="1"/>
</dbReference>
<accession>A0A2T0URW8</accession>
<organism evidence="3 4">
    <name type="scientific">Glycomyces artemisiae</name>
    <dbReference type="NCBI Taxonomy" id="1076443"/>
    <lineage>
        <taxon>Bacteria</taxon>
        <taxon>Bacillati</taxon>
        <taxon>Actinomycetota</taxon>
        <taxon>Actinomycetes</taxon>
        <taxon>Glycomycetales</taxon>
        <taxon>Glycomycetaceae</taxon>
        <taxon>Glycomyces</taxon>
    </lineage>
</organism>
<gene>
    <name evidence="3" type="ORF">B0I28_102268</name>
</gene>
<keyword evidence="3" id="KW-0689">Ribosomal protein</keyword>
<dbReference type="GO" id="GO:0016747">
    <property type="term" value="F:acyltransferase activity, transferring groups other than amino-acyl groups"/>
    <property type="evidence" value="ECO:0007669"/>
    <property type="project" value="InterPro"/>
</dbReference>
<feature type="region of interest" description="Disordered" evidence="1">
    <location>
        <begin position="212"/>
        <end position="251"/>
    </location>
</feature>
<evidence type="ECO:0000256" key="1">
    <source>
        <dbReference type="SAM" id="MobiDB-lite"/>
    </source>
</evidence>